<gene>
    <name evidence="2" type="ORF">JFP838_pE0014</name>
</gene>
<geneLocation type="plasmid" evidence="2 3">
    <name>pJFP838E</name>
</geneLocation>
<sequence>MKNLIKSKKVNVIFIILTLICCICFCLQGFIYTNIGSKILSFFASFLFGISAMLKLVHLLKE</sequence>
<evidence type="ECO:0000256" key="1">
    <source>
        <dbReference type="SAM" id="Phobius"/>
    </source>
</evidence>
<dbReference type="EMBL" id="CP013038">
    <property type="protein sequence ID" value="AMN30520.1"/>
    <property type="molecule type" value="Genomic_DNA"/>
</dbReference>
<protein>
    <submittedName>
        <fullName evidence="2">Uncharacterized protein</fullName>
    </submittedName>
</protein>
<feature type="transmembrane region" description="Helical" evidence="1">
    <location>
        <begin position="39"/>
        <end position="60"/>
    </location>
</feature>
<name>A0A140GPR1_CLOPF</name>
<organism evidence="2 3">
    <name type="scientific">Clostridium perfringens</name>
    <dbReference type="NCBI Taxonomy" id="1502"/>
    <lineage>
        <taxon>Bacteria</taxon>
        <taxon>Bacillati</taxon>
        <taxon>Bacillota</taxon>
        <taxon>Clostridia</taxon>
        <taxon>Eubacteriales</taxon>
        <taxon>Clostridiaceae</taxon>
        <taxon>Clostridium</taxon>
    </lineage>
</organism>
<feature type="transmembrane region" description="Helical" evidence="1">
    <location>
        <begin position="12"/>
        <end position="33"/>
    </location>
</feature>
<keyword evidence="1" id="KW-0812">Transmembrane</keyword>
<keyword evidence="1" id="KW-0472">Membrane</keyword>
<reference evidence="2 3" key="1">
    <citation type="journal article" date="2016" name="PLoS ONE">
        <title>Plasmid Characterization and Chromosome Analysis of Two netF+ Clostridium perfringens Isolates Associated with Foal and Canine Necrotizing Enteritis.</title>
        <authorList>
            <person name="Mehdizadeh Gohari I."/>
            <person name="Kropinski A.M."/>
            <person name="Weese S.J."/>
            <person name="Parreira V.R."/>
            <person name="Whitehead A.E."/>
            <person name="Boerlin P."/>
            <person name="Prescott J.F."/>
        </authorList>
    </citation>
    <scope>NUCLEOTIDE SEQUENCE [LARGE SCALE GENOMIC DNA]</scope>
    <source>
        <strain evidence="2 3">JP838</strain>
        <plasmid evidence="3">Plasmid pJFP838E</plasmid>
    </source>
</reference>
<dbReference type="AlphaFoldDB" id="A0A140GPR1"/>
<evidence type="ECO:0000313" key="2">
    <source>
        <dbReference type="EMBL" id="AMN30520.1"/>
    </source>
</evidence>
<keyword evidence="2" id="KW-0614">Plasmid</keyword>
<proteinExistence type="predicted"/>
<dbReference type="Proteomes" id="UP000070260">
    <property type="component" value="Plasmid pJFP838E"/>
</dbReference>
<accession>A0A140GPR1</accession>
<dbReference type="PATRIC" id="fig|1502.176.peg.3301"/>
<evidence type="ECO:0000313" key="3">
    <source>
        <dbReference type="Proteomes" id="UP000070260"/>
    </source>
</evidence>
<keyword evidence="1" id="KW-1133">Transmembrane helix</keyword>